<feature type="region of interest" description="Disordered" evidence="7">
    <location>
        <begin position="54"/>
        <end position="83"/>
    </location>
</feature>
<evidence type="ECO:0000256" key="7">
    <source>
        <dbReference type="SAM" id="MobiDB-lite"/>
    </source>
</evidence>
<evidence type="ECO:0000259" key="8">
    <source>
        <dbReference type="Pfam" id="PF00460"/>
    </source>
</evidence>
<proteinExistence type="inferred from homology"/>
<evidence type="ECO:0000313" key="10">
    <source>
        <dbReference type="Proteomes" id="UP000198781"/>
    </source>
</evidence>
<reference evidence="9 10" key="1">
    <citation type="submission" date="2016-10" db="EMBL/GenBank/DDBJ databases">
        <authorList>
            <person name="de Groot N.N."/>
        </authorList>
    </citation>
    <scope>NUCLEOTIDE SEQUENCE [LARGE SCALE GENOMIC DNA]</scope>
    <source>
        <strain evidence="9 10">DSM 16619</strain>
    </source>
</reference>
<feature type="domain" description="Flagellar basal body rod protein N-terminal" evidence="8">
    <location>
        <begin position="9"/>
        <end position="38"/>
    </location>
</feature>
<dbReference type="Proteomes" id="UP000198781">
    <property type="component" value="Unassembled WGS sequence"/>
</dbReference>
<dbReference type="PANTHER" id="PTHR30435:SF12">
    <property type="entry name" value="FLAGELLAR BASAL BODY ROD PROTEIN FLGB"/>
    <property type="match status" value="1"/>
</dbReference>
<comment type="function">
    <text evidence="5 6">Structural component of flagellum, the bacterial motility apparatus. Part of the rod structure of flagellar basal body.</text>
</comment>
<evidence type="ECO:0000256" key="1">
    <source>
        <dbReference type="ARBA" id="ARBA00004117"/>
    </source>
</evidence>
<dbReference type="PANTHER" id="PTHR30435">
    <property type="entry name" value="FLAGELLAR PROTEIN"/>
    <property type="match status" value="1"/>
</dbReference>
<protein>
    <recommendedName>
        <fullName evidence="3 6">Flagellar basal body rod protein FlgB</fullName>
    </recommendedName>
</protein>
<dbReference type="InterPro" id="IPR001444">
    <property type="entry name" value="Flag_bb_rod_N"/>
</dbReference>
<evidence type="ECO:0000256" key="4">
    <source>
        <dbReference type="ARBA" id="ARBA00023143"/>
    </source>
</evidence>
<dbReference type="OrthoDB" id="9788334at2"/>
<dbReference type="GO" id="GO:0030694">
    <property type="term" value="C:bacterial-type flagellum basal body, rod"/>
    <property type="evidence" value="ECO:0007669"/>
    <property type="project" value="InterPro"/>
</dbReference>
<keyword evidence="10" id="KW-1185">Reference proteome</keyword>
<dbReference type="STRING" id="187868.SAMN05192589_11816"/>
<evidence type="ECO:0000256" key="2">
    <source>
        <dbReference type="ARBA" id="ARBA00009677"/>
    </source>
</evidence>
<sequence length="152" mass="16185">MLNKMTEKLDFHGNALLLRAERQRAIASNIANADTPGYVARDFNFADAMRDATGGSSTTLSTGSGSSMSLATGQRQQSATDPRHIPLPAATTGMGSGSTLGYSVQTQPNLDNNTVDLDRERAAFVDNAVRYEATLRFINGNAKTMLSAIQGQ</sequence>
<comment type="similarity">
    <text evidence="2 6">Belongs to the flagella basal body rod proteins family.</text>
</comment>
<comment type="subcellular location">
    <subcellularLocation>
        <location evidence="1 6">Bacterial flagellum basal body</location>
    </subcellularLocation>
</comment>
<evidence type="ECO:0000256" key="5">
    <source>
        <dbReference type="ARBA" id="ARBA00024934"/>
    </source>
</evidence>
<dbReference type="GO" id="GO:0071973">
    <property type="term" value="P:bacterial-type flagellum-dependent cell motility"/>
    <property type="evidence" value="ECO:0007669"/>
    <property type="project" value="InterPro"/>
</dbReference>
<keyword evidence="9" id="KW-0966">Cell projection</keyword>
<dbReference type="PROSITE" id="PS00588">
    <property type="entry name" value="FLAGELLA_BB_ROD"/>
    <property type="match status" value="1"/>
</dbReference>
<dbReference type="AlphaFoldDB" id="A0A1G7D3R2"/>
<gene>
    <name evidence="9" type="ORF">SAMN05192589_11816</name>
</gene>
<dbReference type="RefSeq" id="WP_092745659.1">
    <property type="nucleotide sequence ID" value="NZ_FMZC01000018.1"/>
</dbReference>
<name>A0A1G7D3R2_9BURK</name>
<keyword evidence="4 6" id="KW-0975">Bacterial flagellum</keyword>
<feature type="compositionally biased region" description="Low complexity" evidence="7">
    <location>
        <begin position="54"/>
        <end position="73"/>
    </location>
</feature>
<dbReference type="InterPro" id="IPR019776">
    <property type="entry name" value="Flagellar_basal_body_rod_CS"/>
</dbReference>
<evidence type="ECO:0000256" key="3">
    <source>
        <dbReference type="ARBA" id="ARBA00014376"/>
    </source>
</evidence>
<accession>A0A1G7D3R2</accession>
<dbReference type="EMBL" id="FMZC01000018">
    <property type="protein sequence ID" value="SDE46133.1"/>
    <property type="molecule type" value="Genomic_DNA"/>
</dbReference>
<evidence type="ECO:0000313" key="9">
    <source>
        <dbReference type="EMBL" id="SDE46133.1"/>
    </source>
</evidence>
<comment type="subunit">
    <text evidence="6">The basal body constitutes a major portion of the flagellar organelle and consists of a number of rings mounted on a central rod.</text>
</comment>
<organism evidence="9 10">
    <name type="scientific">Paracidovorax valerianellae</name>
    <dbReference type="NCBI Taxonomy" id="187868"/>
    <lineage>
        <taxon>Bacteria</taxon>
        <taxon>Pseudomonadati</taxon>
        <taxon>Pseudomonadota</taxon>
        <taxon>Betaproteobacteria</taxon>
        <taxon>Burkholderiales</taxon>
        <taxon>Comamonadaceae</taxon>
        <taxon>Paracidovorax</taxon>
    </lineage>
</organism>
<dbReference type="Pfam" id="PF00460">
    <property type="entry name" value="Flg_bb_rod"/>
    <property type="match status" value="1"/>
</dbReference>
<keyword evidence="9" id="KW-0282">Flagellum</keyword>
<keyword evidence="9" id="KW-0969">Cilium</keyword>
<dbReference type="PIRSF" id="PIRSF002889">
    <property type="entry name" value="Rod_FlgB"/>
    <property type="match status" value="1"/>
</dbReference>
<evidence type="ECO:0000256" key="6">
    <source>
        <dbReference type="PIRNR" id="PIRNR002889"/>
    </source>
</evidence>
<dbReference type="NCBIfam" id="TIGR01396">
    <property type="entry name" value="FlgB"/>
    <property type="match status" value="1"/>
</dbReference>
<dbReference type="InterPro" id="IPR006300">
    <property type="entry name" value="FlgB"/>
</dbReference>